<keyword evidence="2" id="KW-1003">Cell membrane</keyword>
<name>A0A433SV30_ELYCH</name>
<feature type="transmembrane region" description="Helical" evidence="7">
    <location>
        <begin position="604"/>
        <end position="630"/>
    </location>
</feature>
<evidence type="ECO:0000259" key="8">
    <source>
        <dbReference type="PROSITE" id="PS50262"/>
    </source>
</evidence>
<evidence type="ECO:0000256" key="5">
    <source>
        <dbReference type="ARBA" id="ARBA00023136"/>
    </source>
</evidence>
<evidence type="ECO:0000313" key="9">
    <source>
        <dbReference type="EMBL" id="RUS73132.1"/>
    </source>
</evidence>
<dbReference type="CDD" id="cd00637">
    <property type="entry name" value="7tm_classA_rhodopsin-like"/>
    <property type="match status" value="2"/>
</dbReference>
<dbReference type="GO" id="GO:0005886">
    <property type="term" value="C:plasma membrane"/>
    <property type="evidence" value="ECO:0007669"/>
    <property type="project" value="UniProtKB-SubCell"/>
</dbReference>
<feature type="transmembrane region" description="Helical" evidence="7">
    <location>
        <begin position="126"/>
        <end position="149"/>
    </location>
</feature>
<dbReference type="PROSITE" id="PS50262">
    <property type="entry name" value="G_PROTEIN_RECEP_F1_2"/>
    <property type="match status" value="1"/>
</dbReference>
<protein>
    <recommendedName>
        <fullName evidence="8">G-protein coupled receptors family 1 profile domain-containing protein</fullName>
    </recommendedName>
</protein>
<dbReference type="EMBL" id="RQTK01000974">
    <property type="protein sequence ID" value="RUS73132.1"/>
    <property type="molecule type" value="Genomic_DNA"/>
</dbReference>
<feature type="transmembrane region" description="Helical" evidence="7">
    <location>
        <begin position="169"/>
        <end position="189"/>
    </location>
</feature>
<feature type="transmembrane region" description="Helical" evidence="7">
    <location>
        <begin position="85"/>
        <end position="105"/>
    </location>
</feature>
<dbReference type="STRING" id="188477.A0A433SV30"/>
<evidence type="ECO:0000256" key="3">
    <source>
        <dbReference type="ARBA" id="ARBA00022692"/>
    </source>
</evidence>
<feature type="domain" description="G-protein coupled receptors family 1 profile" evidence="8">
    <location>
        <begin position="37"/>
        <end position="227"/>
    </location>
</feature>
<keyword evidence="5 7" id="KW-0472">Membrane</keyword>
<dbReference type="OrthoDB" id="439917at2759"/>
<keyword evidence="10" id="KW-1185">Reference proteome</keyword>
<evidence type="ECO:0000256" key="6">
    <source>
        <dbReference type="SAM" id="MobiDB-lite"/>
    </source>
</evidence>
<evidence type="ECO:0000256" key="2">
    <source>
        <dbReference type="ARBA" id="ARBA00022475"/>
    </source>
</evidence>
<dbReference type="PANTHER" id="PTHR22750">
    <property type="entry name" value="G-PROTEIN COUPLED RECEPTOR"/>
    <property type="match status" value="1"/>
</dbReference>
<dbReference type="Proteomes" id="UP000271974">
    <property type="component" value="Unassembled WGS sequence"/>
</dbReference>
<keyword evidence="3 7" id="KW-0812">Transmembrane</keyword>
<evidence type="ECO:0000313" key="10">
    <source>
        <dbReference type="Proteomes" id="UP000271974"/>
    </source>
</evidence>
<comment type="caution">
    <text evidence="9">The sequence shown here is derived from an EMBL/GenBank/DDBJ whole genome shotgun (WGS) entry which is preliminary data.</text>
</comment>
<evidence type="ECO:0000256" key="4">
    <source>
        <dbReference type="ARBA" id="ARBA00022989"/>
    </source>
</evidence>
<gene>
    <name evidence="9" type="ORF">EGW08_019112</name>
</gene>
<accession>A0A433SV30</accession>
<comment type="subcellular location">
    <subcellularLocation>
        <location evidence="1">Cell membrane</location>
        <topology evidence="1">Multi-pass membrane protein</topology>
    </subcellularLocation>
</comment>
<proteinExistence type="predicted"/>
<dbReference type="SUPFAM" id="SSF81321">
    <property type="entry name" value="Family A G protein-coupled receptor-like"/>
    <property type="match status" value="1"/>
</dbReference>
<keyword evidence="4 7" id="KW-1133">Transmembrane helix</keyword>
<reference evidence="9 10" key="1">
    <citation type="submission" date="2019-01" db="EMBL/GenBank/DDBJ databases">
        <title>A draft genome assembly of the solar-powered sea slug Elysia chlorotica.</title>
        <authorList>
            <person name="Cai H."/>
            <person name="Li Q."/>
            <person name="Fang X."/>
            <person name="Li J."/>
            <person name="Curtis N.E."/>
            <person name="Altenburger A."/>
            <person name="Shibata T."/>
            <person name="Feng M."/>
            <person name="Maeda T."/>
            <person name="Schwartz J.A."/>
            <person name="Shigenobu S."/>
            <person name="Lundholm N."/>
            <person name="Nishiyama T."/>
            <person name="Yang H."/>
            <person name="Hasebe M."/>
            <person name="Li S."/>
            <person name="Pierce S.K."/>
            <person name="Wang J."/>
        </authorList>
    </citation>
    <scope>NUCLEOTIDE SEQUENCE [LARGE SCALE GENOMIC DNA]</scope>
    <source>
        <strain evidence="9">EC2010</strain>
        <tissue evidence="9">Whole organism of an adult</tissue>
    </source>
</reference>
<sequence>MNISTSSPTNVTVADVLPVSHSSHMRNQVLGGVGTLTNLVAVIMLWLSTRIRPSLKQALVSMALGDLLIMVVAAVWRPGLPCWPAMYSISSSILITYFSAVLLAFHNYVAVFYPMRCKQILSLGRSLVAVLSCWLGGLLISLACLGVHIPEGSRCYVIAIMPRSGIIAESLICLLCSCFIIATNLRVLLDIRRRSRQRGQAVVCRAANNTASQPVTSAISSCSAVYFNTMTSVIVKPNPNNLVTPISDTVTPSPRLIEWRLKGRSVEKPSSSNGCRHIPSDPPNGKTHNENINTQTCINSKRVYSVPQKVSDLQQEANFIANTNRTVDYKNLQHQRFPQNDLDNVPGRCSRRANFCGTSKDVNGLRDSCATQLEESGNSAQGNTIYSQITREQSFLEQIKCSADVYQIDDDSYLKPNATVQSKSARTIGESKVDRVSSISGDMLSSSTASVFASNGAAVVFTPARDVSTSQIRSSLDCPDQDPSSHGKGIPATSEVYPIGENRSLSHNEVSSAGITTRLAPCAGADHPNGDVPPASLLQTCPNPNSTGAVYIRSTSETNSQRKSWRRRTQYTLVILCSWCCFLSLPYVVYGGYVAIWIDDRTSFISSGLGLLVSSLAGISSITNPILYAWRFVEWGDIRKKCCRKFRRFQVQH</sequence>
<feature type="transmembrane region" description="Helical" evidence="7">
    <location>
        <begin position="29"/>
        <end position="47"/>
    </location>
</feature>
<evidence type="ECO:0000256" key="7">
    <source>
        <dbReference type="SAM" id="Phobius"/>
    </source>
</evidence>
<dbReference type="AlphaFoldDB" id="A0A433SV30"/>
<evidence type="ECO:0000256" key="1">
    <source>
        <dbReference type="ARBA" id="ARBA00004651"/>
    </source>
</evidence>
<feature type="transmembrane region" description="Helical" evidence="7">
    <location>
        <begin position="59"/>
        <end position="79"/>
    </location>
</feature>
<feature type="transmembrane region" description="Helical" evidence="7">
    <location>
        <begin position="571"/>
        <end position="598"/>
    </location>
</feature>
<organism evidence="9 10">
    <name type="scientific">Elysia chlorotica</name>
    <name type="common">Eastern emerald elysia</name>
    <name type="synonym">Sea slug</name>
    <dbReference type="NCBI Taxonomy" id="188477"/>
    <lineage>
        <taxon>Eukaryota</taxon>
        <taxon>Metazoa</taxon>
        <taxon>Spiralia</taxon>
        <taxon>Lophotrochozoa</taxon>
        <taxon>Mollusca</taxon>
        <taxon>Gastropoda</taxon>
        <taxon>Heterobranchia</taxon>
        <taxon>Euthyneura</taxon>
        <taxon>Panpulmonata</taxon>
        <taxon>Sacoglossa</taxon>
        <taxon>Placobranchoidea</taxon>
        <taxon>Plakobranchidae</taxon>
        <taxon>Elysia</taxon>
    </lineage>
</organism>
<dbReference type="InterPro" id="IPR017452">
    <property type="entry name" value="GPCR_Rhodpsn_7TM"/>
</dbReference>
<feature type="region of interest" description="Disordered" evidence="6">
    <location>
        <begin position="473"/>
        <end position="492"/>
    </location>
</feature>
<feature type="region of interest" description="Disordered" evidence="6">
    <location>
        <begin position="267"/>
        <end position="292"/>
    </location>
</feature>
<dbReference type="Gene3D" id="1.20.1070.10">
    <property type="entry name" value="Rhodopsin 7-helix transmembrane proteins"/>
    <property type="match status" value="2"/>
</dbReference>